<protein>
    <submittedName>
        <fullName evidence="4">TonB-dependent receptor plug</fullName>
    </submittedName>
</protein>
<dbReference type="InterPro" id="IPR039426">
    <property type="entry name" value="TonB-dep_rcpt-like"/>
</dbReference>
<comment type="similarity">
    <text evidence="1">Belongs to the TonB-dependent receptor family.</text>
</comment>
<keyword evidence="1" id="KW-0472">Membrane</keyword>
<organism evidence="4 5">
    <name type="scientific">Mucilaginibacter paludis DSM 18603</name>
    <dbReference type="NCBI Taxonomy" id="714943"/>
    <lineage>
        <taxon>Bacteria</taxon>
        <taxon>Pseudomonadati</taxon>
        <taxon>Bacteroidota</taxon>
        <taxon>Sphingobacteriia</taxon>
        <taxon>Sphingobacteriales</taxon>
        <taxon>Sphingobacteriaceae</taxon>
        <taxon>Mucilaginibacter</taxon>
    </lineage>
</organism>
<keyword evidence="4" id="KW-0675">Receptor</keyword>
<dbReference type="PROSITE" id="PS52016">
    <property type="entry name" value="TONB_DEPENDENT_REC_3"/>
    <property type="match status" value="1"/>
</dbReference>
<dbReference type="Gene3D" id="2.60.40.1120">
    <property type="entry name" value="Carboxypeptidase-like, regulatory domain"/>
    <property type="match status" value="1"/>
</dbReference>
<dbReference type="EMBL" id="CM001403">
    <property type="protein sequence ID" value="EHQ25786.1"/>
    <property type="molecule type" value="Genomic_DNA"/>
</dbReference>
<gene>
    <name evidence="4" type="ORF">Mucpa_1629</name>
</gene>
<keyword evidence="5" id="KW-1185">Reference proteome</keyword>
<proteinExistence type="inferred from homology"/>
<dbReference type="NCBIfam" id="TIGR04057">
    <property type="entry name" value="SusC_RagA_signa"/>
    <property type="match status" value="1"/>
</dbReference>
<dbReference type="RefSeq" id="WP_008505669.1">
    <property type="nucleotide sequence ID" value="NZ_CM001403.1"/>
</dbReference>
<dbReference type="Gene3D" id="2.170.130.10">
    <property type="entry name" value="TonB-dependent receptor, plug domain"/>
    <property type="match status" value="1"/>
</dbReference>
<dbReference type="STRING" id="714943.Mucpa_1629"/>
<feature type="signal peptide" evidence="2">
    <location>
        <begin position="1"/>
        <end position="36"/>
    </location>
</feature>
<comment type="subcellular location">
    <subcellularLocation>
        <location evidence="1">Cell outer membrane</location>
        <topology evidence="1">Multi-pass membrane protein</topology>
    </subcellularLocation>
</comment>
<dbReference type="NCBIfam" id="TIGR04056">
    <property type="entry name" value="OMP_RagA_SusC"/>
    <property type="match status" value="1"/>
</dbReference>
<dbReference type="AlphaFoldDB" id="H1Y4F2"/>
<accession>H1Y4F2</accession>
<evidence type="ECO:0000313" key="5">
    <source>
        <dbReference type="Proteomes" id="UP000002774"/>
    </source>
</evidence>
<dbReference type="SUPFAM" id="SSF56935">
    <property type="entry name" value="Porins"/>
    <property type="match status" value="1"/>
</dbReference>
<dbReference type="Proteomes" id="UP000002774">
    <property type="component" value="Chromosome"/>
</dbReference>
<dbReference type="HOGENOM" id="CLU_004317_1_0_10"/>
<dbReference type="Pfam" id="PF13715">
    <property type="entry name" value="CarbopepD_reg_2"/>
    <property type="match status" value="1"/>
</dbReference>
<keyword evidence="1" id="KW-0812">Transmembrane</keyword>
<dbReference type="PROSITE" id="PS51257">
    <property type="entry name" value="PROKAR_LIPOPROTEIN"/>
    <property type="match status" value="1"/>
</dbReference>
<feature type="chain" id="PRO_5003558759" evidence="2">
    <location>
        <begin position="37"/>
        <end position="1127"/>
    </location>
</feature>
<keyword evidence="2" id="KW-0732">Signal</keyword>
<evidence type="ECO:0000313" key="4">
    <source>
        <dbReference type="EMBL" id="EHQ25786.1"/>
    </source>
</evidence>
<evidence type="ECO:0000259" key="3">
    <source>
        <dbReference type="Pfam" id="PF07715"/>
    </source>
</evidence>
<name>H1Y4F2_9SPHI</name>
<keyword evidence="1" id="KW-0813">Transport</keyword>
<evidence type="ECO:0000256" key="2">
    <source>
        <dbReference type="SAM" id="SignalP"/>
    </source>
</evidence>
<dbReference type="InterPro" id="IPR023997">
    <property type="entry name" value="TonB-dep_OMP_SusC/RagA_CS"/>
</dbReference>
<dbReference type="InterPro" id="IPR008969">
    <property type="entry name" value="CarboxyPept-like_regulatory"/>
</dbReference>
<dbReference type="SUPFAM" id="SSF49464">
    <property type="entry name" value="Carboxypeptidase regulatory domain-like"/>
    <property type="match status" value="1"/>
</dbReference>
<dbReference type="InterPro" id="IPR023996">
    <property type="entry name" value="TonB-dep_OMP_SusC/RagA"/>
</dbReference>
<dbReference type="FunFam" id="2.170.130.10:FF:000003">
    <property type="entry name" value="SusC/RagA family TonB-linked outer membrane protein"/>
    <property type="match status" value="1"/>
</dbReference>
<dbReference type="GO" id="GO:0009279">
    <property type="term" value="C:cell outer membrane"/>
    <property type="evidence" value="ECO:0007669"/>
    <property type="project" value="UniProtKB-SubCell"/>
</dbReference>
<reference evidence="4" key="1">
    <citation type="submission" date="2011-09" db="EMBL/GenBank/DDBJ databases">
        <title>The permanent draft genome of Mucilaginibacter paludis DSM 18603.</title>
        <authorList>
            <consortium name="US DOE Joint Genome Institute (JGI-PGF)"/>
            <person name="Lucas S."/>
            <person name="Han J."/>
            <person name="Lapidus A."/>
            <person name="Bruce D."/>
            <person name="Goodwin L."/>
            <person name="Pitluck S."/>
            <person name="Peters L."/>
            <person name="Kyrpides N."/>
            <person name="Mavromatis K."/>
            <person name="Ivanova N."/>
            <person name="Mikhailova N."/>
            <person name="Held B."/>
            <person name="Detter J.C."/>
            <person name="Tapia R."/>
            <person name="Han C."/>
            <person name="Land M."/>
            <person name="Hauser L."/>
            <person name="Markowitz V."/>
            <person name="Cheng J.-F."/>
            <person name="Hugenholtz P."/>
            <person name="Woyke T."/>
            <person name="Wu D."/>
            <person name="Tindall B."/>
            <person name="Brambilla E."/>
            <person name="Klenk H.-P."/>
            <person name="Eisen J.A."/>
        </authorList>
    </citation>
    <scope>NUCLEOTIDE SEQUENCE [LARGE SCALE GENOMIC DNA]</scope>
    <source>
        <strain evidence="4">DSM 18603</strain>
    </source>
</reference>
<dbReference type="InterPro" id="IPR012910">
    <property type="entry name" value="Plug_dom"/>
</dbReference>
<keyword evidence="1" id="KW-0998">Cell outer membrane</keyword>
<feature type="domain" description="TonB-dependent receptor plug" evidence="3">
    <location>
        <begin position="225"/>
        <end position="331"/>
    </location>
</feature>
<sequence length="1127" mass="122780">MKNKVPGKWARKFTLFMKINTLVLTMIWCSCLTALADNATGQDVLKKHLSISFKNIVISEALDQISAVSGVKFTYAGSVSSCKTKVSAAVQNKELKELLNNMLSKTPYNYEVLDGEILVKYNSTKQPALQRILSGKVIDEKGLPFPGVTVKVKGTNRGAVTDAKGVYQVQINDPTDLLVFSFVGYKPTEIAAENKETIDVQLVPLPANEMKEVAVVAYGSQRKISLVGAQSTVDVTELKNAPVASLSTLLAGRVAGIIGVQRSGEPGGDGSNIWIRGIASFAGTNSSPLILVDGVDRGNMDNLDPLDIQSFTILKDASATAVYGVRGANGVIIIQTKRGIAGKPQVNADYYEGIQTFTQLPKMADGATYLAAVNEANTTRGNAPIYSSAYIQNTVNKTDPLLYPDVDWIDAVFRKYAPTRRAHLTVSGGSPNATYYVSTGYQYTAGLLKTSSDQGYNIDDDYGRYNFTSNVNLQVTKTTKLDVGVQGFVYKGNSPSTSSGTIFNDAVSLPPTVFPTMYPGGFVPGINGNGGQPNPYAELTTTGYKRDFSYQLYSNIRLTQDLAFLTPGLSFSTMYAFDNSGSSSIADTKRENTYILDSANPYNADGSPNLDLTYNSGSQNTLSFSNSSGGYYQTYTESSLNYDRSFGKSRVGALALFTQDDKSYYPVNDITSSIPHRHRGLATRATYSFADKYFAEFNGGYNGSENFAPQNRYGFFPAFGVGWLVSAENFFKPLKSVVSFLKFRYSNGWVGSSDDGSRFAYLTFLSASHNGYVYGTNRNGISGIAIDQYGIDVTWSKSHKQDLGIDVKFLNDNLSVTADVFNEHRTGILIQRANVPGYVGIANLPEGNVGIVDNKGFDATIEDHLKFGDFNLNLSGNVTYSINKVIRNDQPTPPYPWMSQVGQPVLAQFGYIAEGLFTSQAEIDKSAVPGDKSQVLPGDIKYKDLNGDGVINAYDQTKISDGDVPKLMYGITLNASYKNFDIGAAFTGTGNADRYVSGSGIQPFSTSGGQSNAFSNITDRWTTENPSQNVFYPRLAYGDAANFNNTQTSTWWVKNTKFFRLKTVDIGYTLHNAFLKQAGVRSFRVYAMGYNLFTISKFNLWDPELNTGNGTVYPNVKTISFGFSVGF</sequence>
<dbReference type="eggNOG" id="COG1629">
    <property type="taxonomic scope" value="Bacteria"/>
</dbReference>
<keyword evidence="1" id="KW-1134">Transmembrane beta strand</keyword>
<dbReference type="Pfam" id="PF07715">
    <property type="entry name" value="Plug"/>
    <property type="match status" value="1"/>
</dbReference>
<evidence type="ECO:0000256" key="1">
    <source>
        <dbReference type="PROSITE-ProRule" id="PRU01360"/>
    </source>
</evidence>
<dbReference type="InterPro" id="IPR037066">
    <property type="entry name" value="Plug_dom_sf"/>
</dbReference>
<dbReference type="OrthoDB" id="601197at2"/>